<evidence type="ECO:0000256" key="1">
    <source>
        <dbReference type="ARBA" id="ARBA00022729"/>
    </source>
</evidence>
<feature type="region of interest" description="Disordered" evidence="2">
    <location>
        <begin position="1"/>
        <end position="277"/>
    </location>
</feature>
<dbReference type="OrthoDB" id="852053at2759"/>
<evidence type="ECO:0000313" key="3">
    <source>
        <dbReference type="EMBL" id="KAJ4849113.1"/>
    </source>
</evidence>
<dbReference type="Pfam" id="PF01190">
    <property type="entry name" value="Pollen_Ole_e_1"/>
    <property type="match status" value="3"/>
</dbReference>
<dbReference type="PRINTS" id="PR01217">
    <property type="entry name" value="PRICHEXTENSN"/>
</dbReference>
<feature type="compositionally biased region" description="Basic and acidic residues" evidence="2">
    <location>
        <begin position="126"/>
        <end position="137"/>
    </location>
</feature>
<name>A0A9Q0GGB4_9ROSI</name>
<sequence>QDTVTKPEHSYNPTPKPEYTKPDYVSTPKPEHDTAKPDSGYNPKPYHTYNPTPKPEPTKPDYVSAPKPEKETVKPDNGYKPNQAPETSNSKPNGGYDKTPNVETPKVNVPVYVSVTKPETESENPDYVRKPSLDKPKLPVPETDVPKPDDVHVPKPDLPKPENGHDLPKPDVVKPDNGYLPKPDVPKPDLPKPENGFDLPKPDVVKPDNGYLPKPELPAPKSDNGFNPKPDFDQPKLPVPNSNYDNVPKPDDKLPKLNIPKPGAGESDNGNGQKPETPLGIGIEGIVLCKLGSTFVPVKGALARIVCNAVDKDGYETTPFSCLTDATDAKGYFFKTLPSLGLDDKLQLTECRAFLESSPMEKCKVPTDVNNGIKGALLSSFKILHDKKNSPKPKIEDIVKPKNVNSPTSNPKEPKPEYEHGNEPNEHAPKPELEKPMNELPDPKSTEPGYEYGPKQILEKPRLNTPLSTGIEGLVLCKSGSKYSPLEGAVVRIACKALDKYGHETTKFTCLTGATDAKGYFFKRLPDFVDLEDKLKVQECKAYLEKSPSQTCKVPTDVNKGISGALLSTYNVLSHKNIAMALSNFIYGISVFLLVVIASASDADYSPSSTTKDSILEWNLPSTMIGIQGLVYCKSEDKDIPLEGAVVRVTCLADDPYGYERSPISFLSDATDSRGYFLATLSSYEVQEDCKVKECKAFLELSPQETCNVPSDVNDGINGAVLASYRFLSEKKMKLFTFAQSGGLK</sequence>
<proteinExistence type="predicted"/>
<reference evidence="3" key="1">
    <citation type="submission" date="2022-02" db="EMBL/GenBank/DDBJ databases">
        <authorList>
            <person name="Henning P.M."/>
            <person name="McCubbin A.G."/>
            <person name="Shore J.S."/>
        </authorList>
    </citation>
    <scope>NUCLEOTIDE SEQUENCE</scope>
    <source>
        <strain evidence="3">F60SS</strain>
        <tissue evidence="3">Leaves</tissue>
    </source>
</reference>
<dbReference type="GO" id="GO:0009723">
    <property type="term" value="P:response to ethylene"/>
    <property type="evidence" value="ECO:0007669"/>
    <property type="project" value="TreeGrafter"/>
</dbReference>
<organism evidence="3 4">
    <name type="scientific">Turnera subulata</name>
    <dbReference type="NCBI Taxonomy" id="218843"/>
    <lineage>
        <taxon>Eukaryota</taxon>
        <taxon>Viridiplantae</taxon>
        <taxon>Streptophyta</taxon>
        <taxon>Embryophyta</taxon>
        <taxon>Tracheophyta</taxon>
        <taxon>Spermatophyta</taxon>
        <taxon>Magnoliopsida</taxon>
        <taxon>eudicotyledons</taxon>
        <taxon>Gunneridae</taxon>
        <taxon>Pentapetalae</taxon>
        <taxon>rosids</taxon>
        <taxon>fabids</taxon>
        <taxon>Malpighiales</taxon>
        <taxon>Passifloraceae</taxon>
        <taxon>Turnera</taxon>
    </lineage>
</organism>
<dbReference type="GO" id="GO:0071944">
    <property type="term" value="C:cell periphery"/>
    <property type="evidence" value="ECO:0007669"/>
    <property type="project" value="TreeGrafter"/>
</dbReference>
<comment type="caution">
    <text evidence="3">The sequence shown here is derived from an EMBL/GenBank/DDBJ whole genome shotgun (WGS) entry which is preliminary data.</text>
</comment>
<feature type="compositionally biased region" description="Basic and acidic residues" evidence="2">
    <location>
        <begin position="388"/>
        <end position="400"/>
    </location>
</feature>
<keyword evidence="4" id="KW-1185">Reference proteome</keyword>
<dbReference type="Proteomes" id="UP001141552">
    <property type="component" value="Unassembled WGS sequence"/>
</dbReference>
<feature type="non-terminal residue" evidence="3">
    <location>
        <position position="1"/>
    </location>
</feature>
<dbReference type="EMBL" id="JAKUCV010000697">
    <property type="protein sequence ID" value="KAJ4849113.1"/>
    <property type="molecule type" value="Genomic_DNA"/>
</dbReference>
<keyword evidence="1" id="KW-0732">Signal</keyword>
<dbReference type="PANTHER" id="PTHR33470:SF58">
    <property type="entry name" value="POLLEN OLE E 1 ALLERGEN AND EXTENSIN FAMILY PROTEIN"/>
    <property type="match status" value="1"/>
</dbReference>
<evidence type="ECO:0000256" key="2">
    <source>
        <dbReference type="SAM" id="MobiDB-lite"/>
    </source>
</evidence>
<dbReference type="AlphaFoldDB" id="A0A9Q0GGB4"/>
<gene>
    <name evidence="3" type="ORF">Tsubulata_027771</name>
</gene>
<accession>A0A9Q0GGB4</accession>
<feature type="compositionally biased region" description="Basic and acidic residues" evidence="2">
    <location>
        <begin position="144"/>
        <end position="174"/>
    </location>
</feature>
<protein>
    <submittedName>
        <fullName evidence="3">Uncharacterized protein</fullName>
    </submittedName>
</protein>
<feature type="region of interest" description="Disordered" evidence="2">
    <location>
        <begin position="388"/>
        <end position="453"/>
    </location>
</feature>
<reference evidence="3" key="2">
    <citation type="journal article" date="2023" name="Plants (Basel)">
        <title>Annotation of the Turnera subulata (Passifloraceae) Draft Genome Reveals the S-Locus Evolved after the Divergence of Turneroideae from Passifloroideae in a Stepwise Manner.</title>
        <authorList>
            <person name="Henning P.M."/>
            <person name="Roalson E.H."/>
            <person name="Mir W."/>
            <person name="McCubbin A.G."/>
            <person name="Shore J.S."/>
        </authorList>
    </citation>
    <scope>NUCLEOTIDE SEQUENCE</scope>
    <source>
        <strain evidence="3">F60SS</strain>
    </source>
</reference>
<evidence type="ECO:0000313" key="4">
    <source>
        <dbReference type="Proteomes" id="UP001141552"/>
    </source>
</evidence>
<dbReference type="PANTHER" id="PTHR33470">
    <property type="entry name" value="OS01G0164075 PROTEIN"/>
    <property type="match status" value="1"/>
</dbReference>
<feature type="compositionally biased region" description="Basic and acidic residues" evidence="2">
    <location>
        <begin position="412"/>
        <end position="445"/>
    </location>
</feature>